<dbReference type="GO" id="GO:0016020">
    <property type="term" value="C:membrane"/>
    <property type="evidence" value="ECO:0007669"/>
    <property type="project" value="GOC"/>
</dbReference>
<sequence>GGWQADGKGASIWDTFCHQQGRVFGDQNGDVSCNSCQLWDQDLACVRQLGLTHYRLSFSWARLLPDGTTGTVNPKGVQYYNRVIDDLLACNVSPMVTLYHFDLPQALQDQGGWAWPGIAGLFDSTLSSASTCSATASGFGSPSTSRRCAPNWATKTASTRRGGKSPGWPPTWWAITCSAPTPRPGAATTPSTGPTPPTLPRTASPRRAPSRLRMSSAQGFTGTPLLKWLKARLLRRTE</sequence>
<dbReference type="SUPFAM" id="SSF51445">
    <property type="entry name" value="(Trans)glycosidases"/>
    <property type="match status" value="1"/>
</dbReference>
<feature type="compositionally biased region" description="Low complexity" evidence="2">
    <location>
        <begin position="178"/>
        <end position="192"/>
    </location>
</feature>
<reference evidence="3" key="1">
    <citation type="journal article" date="2004" name="Nature">
        <title>Genome duplication in the teleost fish Tetraodon nigroviridis reveals the early vertebrate proto-karyotype.</title>
        <authorList>
            <person name="Jaillon O."/>
            <person name="Aury J.-M."/>
            <person name="Brunet F."/>
            <person name="Petit J.-L."/>
            <person name="Stange-Thomann N."/>
            <person name="Mauceli E."/>
            <person name="Bouneau L."/>
            <person name="Fischer C."/>
            <person name="Ozouf-Costaz C."/>
            <person name="Bernot A."/>
            <person name="Nicaud S."/>
            <person name="Jaffe D."/>
            <person name="Fisher S."/>
            <person name="Lutfalla G."/>
            <person name="Dossat C."/>
            <person name="Segurens B."/>
            <person name="Dasilva C."/>
            <person name="Salanoubat M."/>
            <person name="Levy M."/>
            <person name="Boudet N."/>
            <person name="Castellano S."/>
            <person name="Anthouard V."/>
            <person name="Jubin C."/>
            <person name="Castelli V."/>
            <person name="Katinka M."/>
            <person name="Vacherie B."/>
            <person name="Biemont C."/>
            <person name="Skalli Z."/>
            <person name="Cattolico L."/>
            <person name="Poulain J."/>
            <person name="De Berardinis V."/>
            <person name="Cruaud C."/>
            <person name="Duprat S."/>
            <person name="Brottier P."/>
            <person name="Coutanceau J.-P."/>
            <person name="Gouzy J."/>
            <person name="Parra G."/>
            <person name="Lardier G."/>
            <person name="Chapple C."/>
            <person name="McKernan K.J."/>
            <person name="McEwan P."/>
            <person name="Bosak S."/>
            <person name="Kellis M."/>
            <person name="Volff J.-N."/>
            <person name="Guigo R."/>
            <person name="Zody M.C."/>
            <person name="Mesirov J."/>
            <person name="Lindblad-Toh K."/>
            <person name="Birren B."/>
            <person name="Nusbaum C."/>
            <person name="Kahn D."/>
            <person name="Robinson-Rechavi M."/>
            <person name="Laudet V."/>
            <person name="Schachter V."/>
            <person name="Quetier F."/>
            <person name="Saurin W."/>
            <person name="Scarpelli C."/>
            <person name="Wincker P."/>
            <person name="Lander E.S."/>
            <person name="Weissenbach J."/>
            <person name="Roest Crollius H."/>
        </authorList>
    </citation>
    <scope>NUCLEOTIDE SEQUENCE [LARGE SCALE GENOMIC DNA]</scope>
</reference>
<dbReference type="Gene3D" id="3.20.20.80">
    <property type="entry name" value="Glycosidases"/>
    <property type="match status" value="1"/>
</dbReference>
<dbReference type="PANTHER" id="PTHR10353">
    <property type="entry name" value="GLYCOSYL HYDROLASE"/>
    <property type="match status" value="1"/>
</dbReference>
<dbReference type="GO" id="GO:0005975">
    <property type="term" value="P:carbohydrate metabolic process"/>
    <property type="evidence" value="ECO:0007669"/>
    <property type="project" value="InterPro"/>
</dbReference>
<dbReference type="PANTHER" id="PTHR10353:SF291">
    <property type="entry name" value="CYTOSOLIC BETA-GLUCOSIDASE"/>
    <property type="match status" value="1"/>
</dbReference>
<gene>
    <name evidence="3" type="ORF">GSTENG00001248001</name>
</gene>
<proteinExistence type="inferred from homology"/>
<feature type="compositionally biased region" description="Low complexity" evidence="2">
    <location>
        <begin position="200"/>
        <end position="213"/>
    </location>
</feature>
<comment type="similarity">
    <text evidence="1">Belongs to the glycosyl hydrolase 1 family.</text>
</comment>
<dbReference type="InterPro" id="IPR001360">
    <property type="entry name" value="Glyco_hydro_1"/>
</dbReference>
<feature type="non-terminal residue" evidence="3">
    <location>
        <position position="238"/>
    </location>
</feature>
<evidence type="ECO:0000313" key="3">
    <source>
        <dbReference type="EMBL" id="CAF88114.1"/>
    </source>
</evidence>
<dbReference type="GO" id="GO:0004565">
    <property type="term" value="F:beta-galactosidase activity"/>
    <property type="evidence" value="ECO:0007669"/>
    <property type="project" value="TreeGrafter"/>
</dbReference>
<feature type="region of interest" description="Disordered" evidence="2">
    <location>
        <begin position="136"/>
        <end position="219"/>
    </location>
</feature>
<evidence type="ECO:0000256" key="1">
    <source>
        <dbReference type="RuleBase" id="RU003690"/>
    </source>
</evidence>
<name>Q4TG68_TETNG</name>
<dbReference type="AlphaFoldDB" id="Q4TG68"/>
<dbReference type="OrthoDB" id="65569at2759"/>
<dbReference type="EMBL" id="CAAE01003877">
    <property type="protein sequence ID" value="CAF88114.1"/>
    <property type="molecule type" value="Genomic_DNA"/>
</dbReference>
<comment type="caution">
    <text evidence="3">The sequence shown here is derived from an EMBL/GenBank/DDBJ whole genome shotgun (WGS) entry which is preliminary data.</text>
</comment>
<dbReference type="InterPro" id="IPR017853">
    <property type="entry name" value="GH"/>
</dbReference>
<protein>
    <submittedName>
        <fullName evidence="3">(spotted green pufferfish) hypothetical protein</fullName>
    </submittedName>
</protein>
<accession>Q4TG68</accession>
<dbReference type="GO" id="GO:0046477">
    <property type="term" value="P:glycosylceramide catabolic process"/>
    <property type="evidence" value="ECO:0007669"/>
    <property type="project" value="TreeGrafter"/>
</dbReference>
<dbReference type="KEGG" id="tng:GSTEN00001248G001"/>
<dbReference type="Pfam" id="PF00232">
    <property type="entry name" value="Glyco_hydro_1"/>
    <property type="match status" value="1"/>
</dbReference>
<dbReference type="GO" id="GO:0005829">
    <property type="term" value="C:cytosol"/>
    <property type="evidence" value="ECO:0007669"/>
    <property type="project" value="TreeGrafter"/>
</dbReference>
<reference evidence="3" key="2">
    <citation type="submission" date="2004-02" db="EMBL/GenBank/DDBJ databases">
        <authorList>
            <consortium name="Genoscope"/>
            <consortium name="Whitehead Institute Centre for Genome Research"/>
        </authorList>
    </citation>
    <scope>NUCLEOTIDE SEQUENCE</scope>
</reference>
<evidence type="ECO:0000256" key="2">
    <source>
        <dbReference type="SAM" id="MobiDB-lite"/>
    </source>
</evidence>
<organism evidence="3">
    <name type="scientific">Tetraodon nigroviridis</name>
    <name type="common">Spotted green pufferfish</name>
    <name type="synonym">Chelonodon nigroviridis</name>
    <dbReference type="NCBI Taxonomy" id="99883"/>
    <lineage>
        <taxon>Eukaryota</taxon>
        <taxon>Metazoa</taxon>
        <taxon>Chordata</taxon>
        <taxon>Craniata</taxon>
        <taxon>Vertebrata</taxon>
        <taxon>Euteleostomi</taxon>
        <taxon>Actinopterygii</taxon>
        <taxon>Neopterygii</taxon>
        <taxon>Teleostei</taxon>
        <taxon>Neoteleostei</taxon>
        <taxon>Acanthomorphata</taxon>
        <taxon>Eupercaria</taxon>
        <taxon>Tetraodontiformes</taxon>
        <taxon>Tetradontoidea</taxon>
        <taxon>Tetraodontidae</taxon>
        <taxon>Tetraodon</taxon>
    </lineage>
</organism>
<dbReference type="GO" id="GO:0017042">
    <property type="term" value="F:glycosylceramidase activity"/>
    <property type="evidence" value="ECO:0007669"/>
    <property type="project" value="TreeGrafter"/>
</dbReference>